<dbReference type="EMBL" id="CP001055">
    <property type="protein sequence ID" value="ACC98134.1"/>
    <property type="molecule type" value="Genomic_DNA"/>
</dbReference>
<dbReference type="GO" id="GO:0016887">
    <property type="term" value="F:ATP hydrolysis activity"/>
    <property type="evidence" value="ECO:0007669"/>
    <property type="project" value="TreeGrafter"/>
</dbReference>
<dbReference type="Pfam" id="PF00437">
    <property type="entry name" value="T2SSE"/>
    <property type="match status" value="1"/>
</dbReference>
<sequence length="576" mass="64002">MSRKLDDILIDSGIINAEQLKKATLYANQNNVSLGDATIKLGFATEEQITIALSKHFSVPYASKENNILIPEKEQNLQDVVNEKFARENMVLPLFLEEGVLAIAMYDPSNVFLVDNVKMMTGYDIQPFIASKSQILTAIDVFYGGKDLIEEVVVGNAAVKEEEGDDIEVISVEGKLDLDTLKGSGSHYIKLVNAILKQAISERTSDIHLEMFDEMVSLRFRIDGALYERTPPPKESVAAIISRIKILSKLDIAEKRLPQDGSFAIKYQNRTIEVRVSVCPTVFGEKLVLRILDKGTSVLTIERLGFEPRQREDFLSAANLPHGLIFLTGPTGSGKSTTLNAVLSTIKTTELNFMTLEDPVEYKLQGISQVQVKPQIGLTFAAGLRSFLRQDPDVILVGEVRDNETAESCLKAALTGHLVLSTLHTNEALGAIPRLIDMGMEAFLLSSSLALVAAQRLIRKLCPHCRRPFTPSPELVEQALRESKLPPGDKDTWTFYQKVGCPKCSETGYLGRMAIYEVFKINEEMRNIIYKTQDLIDLNRAAERSGAWNLRASGWRKAVKGLTTHEEILSVTTLEE</sequence>
<dbReference type="Proteomes" id="UP000001029">
    <property type="component" value="Chromosome"/>
</dbReference>
<dbReference type="HOGENOM" id="CLU_013446_10_6_0"/>
<comment type="similarity">
    <text evidence="1">Belongs to the GSP E family.</text>
</comment>
<keyword evidence="3" id="KW-0067">ATP-binding</keyword>
<evidence type="ECO:0000313" key="5">
    <source>
        <dbReference type="EMBL" id="ACC98134.1"/>
    </source>
</evidence>
<evidence type="ECO:0000259" key="4">
    <source>
        <dbReference type="PROSITE" id="PS00662"/>
    </source>
</evidence>
<dbReference type="InterPro" id="IPR037257">
    <property type="entry name" value="T2SS_E_N_sf"/>
</dbReference>
<dbReference type="SUPFAM" id="SSF52540">
    <property type="entry name" value="P-loop containing nucleoside triphosphate hydrolases"/>
    <property type="match status" value="1"/>
</dbReference>
<dbReference type="InterPro" id="IPR001482">
    <property type="entry name" value="T2SS/T4SS_dom"/>
</dbReference>
<dbReference type="KEGG" id="emi:Emin_0579"/>
<dbReference type="SUPFAM" id="SSF160246">
    <property type="entry name" value="EspE N-terminal domain-like"/>
    <property type="match status" value="1"/>
</dbReference>
<evidence type="ECO:0000313" key="6">
    <source>
        <dbReference type="Proteomes" id="UP000001029"/>
    </source>
</evidence>
<evidence type="ECO:0000256" key="2">
    <source>
        <dbReference type="ARBA" id="ARBA00022741"/>
    </source>
</evidence>
<proteinExistence type="inferred from homology"/>
<name>B2KC07_ELUMP</name>
<gene>
    <name evidence="5" type="ordered locus">Emin_0579</name>
</gene>
<dbReference type="FunFam" id="3.40.50.300:FF:000398">
    <property type="entry name" value="Type IV pilus assembly ATPase PilB"/>
    <property type="match status" value="1"/>
</dbReference>
<dbReference type="CDD" id="cd01129">
    <property type="entry name" value="PulE-GspE-like"/>
    <property type="match status" value="1"/>
</dbReference>
<dbReference type="Pfam" id="PF05157">
    <property type="entry name" value="MshEN"/>
    <property type="match status" value="1"/>
</dbReference>
<dbReference type="PANTHER" id="PTHR30258:SF1">
    <property type="entry name" value="PROTEIN TRANSPORT PROTEIN HOFB HOMOLOG"/>
    <property type="match status" value="1"/>
</dbReference>
<evidence type="ECO:0000256" key="1">
    <source>
        <dbReference type="ARBA" id="ARBA00006611"/>
    </source>
</evidence>
<dbReference type="PANTHER" id="PTHR30258">
    <property type="entry name" value="TYPE II SECRETION SYSTEM PROTEIN GSPE-RELATED"/>
    <property type="match status" value="1"/>
</dbReference>
<organism evidence="5 6">
    <name type="scientific">Elusimicrobium minutum (strain Pei191)</name>
    <dbReference type="NCBI Taxonomy" id="445932"/>
    <lineage>
        <taxon>Bacteria</taxon>
        <taxon>Pseudomonadati</taxon>
        <taxon>Elusimicrobiota</taxon>
        <taxon>Elusimicrobia</taxon>
        <taxon>Elusimicrobiales</taxon>
        <taxon>Elusimicrobiaceae</taxon>
        <taxon>Elusimicrobium</taxon>
    </lineage>
</organism>
<dbReference type="PROSITE" id="PS00662">
    <property type="entry name" value="T2SP_E"/>
    <property type="match status" value="1"/>
</dbReference>
<dbReference type="Gene3D" id="3.30.450.90">
    <property type="match status" value="1"/>
</dbReference>
<dbReference type="Gene3D" id="3.30.300.160">
    <property type="entry name" value="Type II secretion system, protein E, N-terminal domain"/>
    <property type="match status" value="1"/>
</dbReference>
<accession>B2KC07</accession>
<dbReference type="STRING" id="445932.Emin_0579"/>
<feature type="domain" description="Bacterial type II secretion system protein E" evidence="4">
    <location>
        <begin position="388"/>
        <end position="402"/>
    </location>
</feature>
<keyword evidence="2" id="KW-0547">Nucleotide-binding</keyword>
<dbReference type="OrthoDB" id="9808272at2"/>
<protein>
    <submittedName>
        <fullName evidence="5">Type II secretion system subunit</fullName>
    </submittedName>
</protein>
<dbReference type="InterPro" id="IPR007831">
    <property type="entry name" value="T2SS_GspE_N"/>
</dbReference>
<dbReference type="AlphaFoldDB" id="B2KC07"/>
<evidence type="ECO:0000256" key="3">
    <source>
        <dbReference type="ARBA" id="ARBA00022840"/>
    </source>
</evidence>
<dbReference type="Gene3D" id="3.40.50.300">
    <property type="entry name" value="P-loop containing nucleotide triphosphate hydrolases"/>
    <property type="match status" value="1"/>
</dbReference>
<dbReference type="RefSeq" id="WP_012414749.1">
    <property type="nucleotide sequence ID" value="NC_010644.1"/>
</dbReference>
<keyword evidence="6" id="KW-1185">Reference proteome</keyword>
<dbReference type="InterPro" id="IPR027417">
    <property type="entry name" value="P-loop_NTPase"/>
</dbReference>
<reference evidence="5 6" key="1">
    <citation type="journal article" date="2009" name="Appl. Environ. Microbiol.">
        <title>Genomic analysis of 'Elusimicrobium minutum,' the first cultivated representative of the phylum 'Elusimicrobia' (formerly termite group 1).</title>
        <authorList>
            <person name="Herlemann D.P.R."/>
            <person name="Geissinger O."/>
            <person name="Ikeda-Ohtsubo W."/>
            <person name="Kunin V."/>
            <person name="Sun H."/>
            <person name="Lapidus A."/>
            <person name="Hugenholtz P."/>
            <person name="Brune A."/>
        </authorList>
    </citation>
    <scope>NUCLEOTIDE SEQUENCE [LARGE SCALE GENOMIC DNA]</scope>
    <source>
        <strain evidence="5 6">Pei191</strain>
    </source>
</reference>
<dbReference type="GO" id="GO:0005524">
    <property type="term" value="F:ATP binding"/>
    <property type="evidence" value="ECO:0007669"/>
    <property type="project" value="UniProtKB-KW"/>
</dbReference>
<dbReference type="GO" id="GO:0005886">
    <property type="term" value="C:plasma membrane"/>
    <property type="evidence" value="ECO:0007669"/>
    <property type="project" value="TreeGrafter"/>
</dbReference>